<dbReference type="InterPro" id="IPR003593">
    <property type="entry name" value="AAA+_ATPase"/>
</dbReference>
<dbReference type="Pfam" id="PF00005">
    <property type="entry name" value="ABC_tran"/>
    <property type="match status" value="1"/>
</dbReference>
<feature type="domain" description="ABC transporter" evidence="9">
    <location>
        <begin position="356"/>
        <end position="596"/>
    </location>
</feature>
<keyword evidence="4 11" id="KW-0067">ATP-binding</keyword>
<dbReference type="PANTHER" id="PTHR43394:SF1">
    <property type="entry name" value="ATP-BINDING CASSETTE SUB-FAMILY B MEMBER 10, MITOCHONDRIAL"/>
    <property type="match status" value="1"/>
</dbReference>
<comment type="subcellular location">
    <subcellularLocation>
        <location evidence="1">Cell membrane</location>
        <topology evidence="1">Multi-pass membrane protein</topology>
    </subcellularLocation>
</comment>
<dbReference type="InterPro" id="IPR039421">
    <property type="entry name" value="Type_1_exporter"/>
</dbReference>
<feature type="transmembrane region" description="Helical" evidence="8">
    <location>
        <begin position="28"/>
        <end position="50"/>
    </location>
</feature>
<feature type="domain" description="ABC transmembrane type-1" evidence="10">
    <location>
        <begin position="30"/>
        <end position="321"/>
    </location>
</feature>
<dbReference type="SUPFAM" id="SSF90123">
    <property type="entry name" value="ABC transporter transmembrane region"/>
    <property type="match status" value="1"/>
</dbReference>
<gene>
    <name evidence="11" type="ORF">QLQ84_10355</name>
</gene>
<dbReference type="RefSeq" id="WP_282721659.1">
    <property type="nucleotide sequence ID" value="NZ_JASCQO010000035.1"/>
</dbReference>
<dbReference type="Gene3D" id="1.20.1560.10">
    <property type="entry name" value="ABC transporter type 1, transmembrane domain"/>
    <property type="match status" value="1"/>
</dbReference>
<dbReference type="SUPFAM" id="SSF52540">
    <property type="entry name" value="P-loop containing nucleoside triphosphate hydrolases"/>
    <property type="match status" value="1"/>
</dbReference>
<evidence type="ECO:0000256" key="8">
    <source>
        <dbReference type="SAM" id="Phobius"/>
    </source>
</evidence>
<evidence type="ECO:0000256" key="4">
    <source>
        <dbReference type="ARBA" id="ARBA00022840"/>
    </source>
</evidence>
<evidence type="ECO:0000256" key="7">
    <source>
        <dbReference type="SAM" id="MobiDB-lite"/>
    </source>
</evidence>
<evidence type="ECO:0000256" key="5">
    <source>
        <dbReference type="ARBA" id="ARBA00022989"/>
    </source>
</evidence>
<dbReference type="PANTHER" id="PTHR43394">
    <property type="entry name" value="ATP-DEPENDENT PERMEASE MDL1, MITOCHONDRIAL"/>
    <property type="match status" value="1"/>
</dbReference>
<keyword evidence="2 8" id="KW-0812">Transmembrane</keyword>
<keyword evidence="6 8" id="KW-0472">Membrane</keyword>
<dbReference type="SMART" id="SM00382">
    <property type="entry name" value="AAA"/>
    <property type="match status" value="1"/>
</dbReference>
<dbReference type="Proteomes" id="UP001244242">
    <property type="component" value="Unassembled WGS sequence"/>
</dbReference>
<dbReference type="PROSITE" id="PS50893">
    <property type="entry name" value="ABC_TRANSPORTER_2"/>
    <property type="match status" value="1"/>
</dbReference>
<evidence type="ECO:0000256" key="6">
    <source>
        <dbReference type="ARBA" id="ARBA00023136"/>
    </source>
</evidence>
<organism evidence="11 12">
    <name type="scientific">Halomonas kalidii</name>
    <dbReference type="NCBI Taxonomy" id="3043293"/>
    <lineage>
        <taxon>Bacteria</taxon>
        <taxon>Pseudomonadati</taxon>
        <taxon>Pseudomonadota</taxon>
        <taxon>Gammaproteobacteria</taxon>
        <taxon>Oceanospirillales</taxon>
        <taxon>Halomonadaceae</taxon>
        <taxon>Halomonas</taxon>
    </lineage>
</organism>
<reference evidence="11 12" key="1">
    <citation type="submission" date="2023-04" db="EMBL/GenBank/DDBJ databases">
        <title>Halomonas strains isolated from rhizosphere soil.</title>
        <authorList>
            <person name="Xu L."/>
            <person name="Sun J.-Q."/>
        </authorList>
    </citation>
    <scope>NUCLEOTIDE SEQUENCE [LARGE SCALE GENOMIC DNA]</scope>
    <source>
        <strain evidence="11 12">LN1S58</strain>
    </source>
</reference>
<feature type="region of interest" description="Disordered" evidence="7">
    <location>
        <begin position="605"/>
        <end position="624"/>
    </location>
</feature>
<keyword evidence="3" id="KW-0547">Nucleotide-binding</keyword>
<keyword evidence="5 8" id="KW-1133">Transmembrane helix</keyword>
<evidence type="ECO:0000256" key="2">
    <source>
        <dbReference type="ARBA" id="ARBA00022692"/>
    </source>
</evidence>
<proteinExistence type="predicted"/>
<dbReference type="InterPro" id="IPR027417">
    <property type="entry name" value="P-loop_NTPase"/>
</dbReference>
<dbReference type="PROSITE" id="PS50929">
    <property type="entry name" value="ABC_TM1F"/>
    <property type="match status" value="1"/>
</dbReference>
<protein>
    <submittedName>
        <fullName evidence="11">ABC transporter ATP-binding protein</fullName>
    </submittedName>
</protein>
<dbReference type="InterPro" id="IPR003439">
    <property type="entry name" value="ABC_transporter-like_ATP-bd"/>
</dbReference>
<dbReference type="GO" id="GO:0005524">
    <property type="term" value="F:ATP binding"/>
    <property type="evidence" value="ECO:0007669"/>
    <property type="project" value="UniProtKB-KW"/>
</dbReference>
<sequence length="624" mass="70490">MMLISRVFVPLLSLRRILPMLWHSSRRWTLLGAALMALEVAAGLAVLYLFKQLVDVVTGMLGSEAAAGGVGRVLGFVALTGGCTMAFLASRSMAGLAREAQGLLVADHIDREIHARAVHADLAFYESPRYFDTLQRAREAGNQRPVQVVSNLMMLARNSLMLAAIVVLMVTINWLMLPVLLLAIVPALLVRIHFTRHLYEWQRRRTQMERRAYYLDWLMTSDINAKELRLNQLGHFLRDQYSDLRGRIRHERMRITQRRTRIELAVASLATLAFFGALGFLAWRTAEGHNSVGDLVLFLLIFQRAQSMGQELVQQLAQLYEDHLFLGLLFEFLDIRPVIAEPEHPLAVPVTPREGIRFEGVGFHYPGTEAPVLSNIDLSIRPGQIVALVGANGSGKTSLIKLLCRLYDPTAGRITLDGVDIREYGLEEYRRLFSVIFQDYAHYATTVRENIRYGDIHQPVDTPAVESAAIKAGADPFIRMLKAGYDTPLTRMFDDGQELSIGQWQKIALARAFMHRSSVIILDEPTSALDPGAESELFENFRERIDHRAALIISHRLSTVRMADYIHVLDRGEIREAGTHEELMRRRGIYWDLFSRQAHHYREVRDQEPVTQCSSGGDSEGRGA</sequence>
<evidence type="ECO:0000256" key="3">
    <source>
        <dbReference type="ARBA" id="ARBA00022741"/>
    </source>
</evidence>
<keyword evidence="12" id="KW-1185">Reference proteome</keyword>
<name>A0ABT6VMH2_9GAMM</name>
<feature type="transmembrane region" description="Helical" evidence="8">
    <location>
        <begin position="175"/>
        <end position="194"/>
    </location>
</feature>
<dbReference type="InterPro" id="IPR036640">
    <property type="entry name" value="ABC1_TM_sf"/>
</dbReference>
<dbReference type="Gene3D" id="3.40.50.300">
    <property type="entry name" value="P-loop containing nucleotide triphosphate hydrolases"/>
    <property type="match status" value="1"/>
</dbReference>
<evidence type="ECO:0000256" key="1">
    <source>
        <dbReference type="ARBA" id="ARBA00004651"/>
    </source>
</evidence>
<feature type="transmembrane region" description="Helical" evidence="8">
    <location>
        <begin position="262"/>
        <end position="283"/>
    </location>
</feature>
<accession>A0ABT6VMH2</accession>
<comment type="caution">
    <text evidence="11">The sequence shown here is derived from an EMBL/GenBank/DDBJ whole genome shotgun (WGS) entry which is preliminary data.</text>
</comment>
<evidence type="ECO:0000259" key="9">
    <source>
        <dbReference type="PROSITE" id="PS50893"/>
    </source>
</evidence>
<evidence type="ECO:0000259" key="10">
    <source>
        <dbReference type="PROSITE" id="PS50929"/>
    </source>
</evidence>
<feature type="transmembrane region" description="Helical" evidence="8">
    <location>
        <begin position="70"/>
        <end position="89"/>
    </location>
</feature>
<dbReference type="EMBL" id="JASCQO010000035">
    <property type="protein sequence ID" value="MDI5934188.1"/>
    <property type="molecule type" value="Genomic_DNA"/>
</dbReference>
<dbReference type="InterPro" id="IPR011527">
    <property type="entry name" value="ABC1_TM_dom"/>
</dbReference>
<evidence type="ECO:0000313" key="11">
    <source>
        <dbReference type="EMBL" id="MDI5934188.1"/>
    </source>
</evidence>
<evidence type="ECO:0000313" key="12">
    <source>
        <dbReference type="Proteomes" id="UP001244242"/>
    </source>
</evidence>